<sequence>MAGPLVLQVGDCTVACSYALPHQRGDALLQSRLRSIFADETLVCNEGLDGEATEDFLKRYDRTMARYPEIDLIIVRYGVNDRKRYGIGPFEAKLIELCDLFERDYPQANIILETGIYVDYPAHYAFDRNSKLEPVYRMISKLARQRGYTVVDIFERMKRETQQGNWDLRARGFGSVDEDFPVLGPALDHIHGHDVRWFTNIHPNIQGIQTIVDEEISVITQTWPTGLRAIA</sequence>
<protein>
    <recommendedName>
        <fullName evidence="1">SGNH hydrolase-type esterase domain-containing protein</fullName>
    </recommendedName>
</protein>
<dbReference type="InterPro" id="IPR013830">
    <property type="entry name" value="SGNH_hydro"/>
</dbReference>
<name>A0A0P6XRX9_9CHLR</name>
<comment type="caution">
    <text evidence="2">The sequence shown here is derived from an EMBL/GenBank/DDBJ whole genome shotgun (WGS) entry which is preliminary data.</text>
</comment>
<dbReference type="STRING" id="70996.SE18_17710"/>
<dbReference type="AlphaFoldDB" id="A0A0P6XRX9"/>
<proteinExistence type="predicted"/>
<organism evidence="2 3">
    <name type="scientific">Herpetosiphon geysericola</name>
    <dbReference type="NCBI Taxonomy" id="70996"/>
    <lineage>
        <taxon>Bacteria</taxon>
        <taxon>Bacillati</taxon>
        <taxon>Chloroflexota</taxon>
        <taxon>Chloroflexia</taxon>
        <taxon>Herpetosiphonales</taxon>
        <taxon>Herpetosiphonaceae</taxon>
        <taxon>Herpetosiphon</taxon>
    </lineage>
</organism>
<gene>
    <name evidence="2" type="ORF">SE18_17710</name>
</gene>
<dbReference type="SUPFAM" id="SSF52266">
    <property type="entry name" value="SGNH hydrolase"/>
    <property type="match status" value="1"/>
</dbReference>
<reference evidence="2 3" key="1">
    <citation type="submission" date="2015-07" db="EMBL/GenBank/DDBJ databases">
        <title>Whole genome sequence of Herpetosiphon geysericola DSM 7119.</title>
        <authorList>
            <person name="Hemp J."/>
            <person name="Ward L.M."/>
            <person name="Pace L.A."/>
            <person name="Fischer W.W."/>
        </authorList>
    </citation>
    <scope>NUCLEOTIDE SEQUENCE [LARGE SCALE GENOMIC DNA]</scope>
    <source>
        <strain evidence="2 3">DSM 7119</strain>
    </source>
</reference>
<dbReference type="Proteomes" id="UP000050277">
    <property type="component" value="Unassembled WGS sequence"/>
</dbReference>
<evidence type="ECO:0000313" key="3">
    <source>
        <dbReference type="Proteomes" id="UP000050277"/>
    </source>
</evidence>
<dbReference type="RefSeq" id="WP_054535783.1">
    <property type="nucleotide sequence ID" value="NZ_LGKP01000025.1"/>
</dbReference>
<evidence type="ECO:0000259" key="1">
    <source>
        <dbReference type="Pfam" id="PF13472"/>
    </source>
</evidence>
<dbReference type="Pfam" id="PF13472">
    <property type="entry name" value="Lipase_GDSL_2"/>
    <property type="match status" value="1"/>
</dbReference>
<dbReference type="EMBL" id="LGKP01000025">
    <property type="protein sequence ID" value="KPL85463.1"/>
    <property type="molecule type" value="Genomic_DNA"/>
</dbReference>
<dbReference type="InterPro" id="IPR036514">
    <property type="entry name" value="SGNH_hydro_sf"/>
</dbReference>
<dbReference type="CDD" id="cd00229">
    <property type="entry name" value="SGNH_hydrolase"/>
    <property type="match status" value="1"/>
</dbReference>
<evidence type="ECO:0000313" key="2">
    <source>
        <dbReference type="EMBL" id="KPL85463.1"/>
    </source>
</evidence>
<dbReference type="OrthoDB" id="9807041at2"/>
<dbReference type="PATRIC" id="fig|70996.4.peg.419"/>
<keyword evidence="3" id="KW-1185">Reference proteome</keyword>
<feature type="domain" description="SGNH hydrolase-type esterase" evidence="1">
    <location>
        <begin position="10"/>
        <end position="207"/>
    </location>
</feature>
<accession>A0A0P6XRX9</accession>
<dbReference type="Gene3D" id="3.40.50.1110">
    <property type="entry name" value="SGNH hydrolase"/>
    <property type="match status" value="1"/>
</dbReference>